<evidence type="ECO:0000256" key="4">
    <source>
        <dbReference type="ARBA" id="ARBA00023154"/>
    </source>
</evidence>
<dbReference type="OrthoDB" id="9776731at2"/>
<evidence type="ECO:0000256" key="5">
    <source>
        <dbReference type="PIRSR" id="PIRSR005962-1"/>
    </source>
</evidence>
<dbReference type="Proteomes" id="UP000199589">
    <property type="component" value="Unassembled WGS sequence"/>
</dbReference>
<evidence type="ECO:0000256" key="2">
    <source>
        <dbReference type="ARBA" id="ARBA00022801"/>
    </source>
</evidence>
<protein>
    <submittedName>
        <fullName evidence="7">Amidohydrolase</fullName>
    </submittedName>
</protein>
<keyword evidence="1" id="KW-0028">Amino-acid biosynthesis</keyword>
<accession>A0A1I3W7L4</accession>
<proteinExistence type="predicted"/>
<dbReference type="RefSeq" id="WP_091896128.1">
    <property type="nucleotide sequence ID" value="NZ_FOSJ01000007.1"/>
</dbReference>
<evidence type="ECO:0000313" key="7">
    <source>
        <dbReference type="EMBL" id="SFK03568.1"/>
    </source>
</evidence>
<evidence type="ECO:0000256" key="3">
    <source>
        <dbReference type="ARBA" id="ARBA00022915"/>
    </source>
</evidence>
<dbReference type="Gene3D" id="3.30.70.360">
    <property type="match status" value="1"/>
</dbReference>
<feature type="binding site" evidence="5">
    <location>
        <position position="369"/>
    </location>
    <ligand>
        <name>Mn(2+)</name>
        <dbReference type="ChEBI" id="CHEBI:29035"/>
        <label>2</label>
    </ligand>
</feature>
<keyword evidence="3" id="KW-0220">Diaminopimelate biosynthesis</keyword>
<dbReference type="InterPro" id="IPR036264">
    <property type="entry name" value="Bact_exopeptidase_dim_dom"/>
</dbReference>
<name>A0A1I3W7L4_9LACT</name>
<evidence type="ECO:0000313" key="8">
    <source>
        <dbReference type="Proteomes" id="UP000199589"/>
    </source>
</evidence>
<keyword evidence="5" id="KW-0479">Metal-binding</keyword>
<gene>
    <name evidence="7" type="ORF">SAMN04488569_100711</name>
</gene>
<feature type="domain" description="Peptidase M20 dimerisation" evidence="6">
    <location>
        <begin position="190"/>
        <end position="286"/>
    </location>
</feature>
<keyword evidence="5" id="KW-0464">Manganese</keyword>
<keyword evidence="4" id="KW-0457">Lysine biosynthesis</keyword>
<comment type="cofactor">
    <cofactor evidence="5">
        <name>Mn(2+)</name>
        <dbReference type="ChEBI" id="CHEBI:29035"/>
    </cofactor>
    <text evidence="5">The Mn(2+) ion enhances activity.</text>
</comment>
<keyword evidence="8" id="KW-1185">Reference proteome</keyword>
<dbReference type="AlphaFoldDB" id="A0A1I3W7L4"/>
<organism evidence="7 8">
    <name type="scientific">Marinilactibacillus piezotolerans</name>
    <dbReference type="NCBI Taxonomy" id="258723"/>
    <lineage>
        <taxon>Bacteria</taxon>
        <taxon>Bacillati</taxon>
        <taxon>Bacillota</taxon>
        <taxon>Bacilli</taxon>
        <taxon>Lactobacillales</taxon>
        <taxon>Carnobacteriaceae</taxon>
        <taxon>Marinilactibacillus</taxon>
    </lineage>
</organism>
<dbReference type="PANTHER" id="PTHR11014:SF63">
    <property type="entry name" value="METALLOPEPTIDASE, PUTATIVE (AFU_ORTHOLOGUE AFUA_6G09600)-RELATED"/>
    <property type="match status" value="1"/>
</dbReference>
<feature type="binding site" evidence="5">
    <location>
        <position position="108"/>
    </location>
    <ligand>
        <name>Mn(2+)</name>
        <dbReference type="ChEBI" id="CHEBI:29035"/>
        <label>2</label>
    </ligand>
</feature>
<feature type="binding site" evidence="5">
    <location>
        <position position="144"/>
    </location>
    <ligand>
        <name>Mn(2+)</name>
        <dbReference type="ChEBI" id="CHEBI:29035"/>
        <label>2</label>
    </ligand>
</feature>
<dbReference type="Pfam" id="PF07687">
    <property type="entry name" value="M20_dimer"/>
    <property type="match status" value="1"/>
</dbReference>
<dbReference type="GO" id="GO:0050118">
    <property type="term" value="F:N-acetyldiaminopimelate deacetylase activity"/>
    <property type="evidence" value="ECO:0007669"/>
    <property type="project" value="UniProtKB-ARBA"/>
</dbReference>
<dbReference type="Pfam" id="PF01546">
    <property type="entry name" value="Peptidase_M20"/>
    <property type="match status" value="1"/>
</dbReference>
<dbReference type="SUPFAM" id="SSF55031">
    <property type="entry name" value="Bacterial exopeptidase dimerisation domain"/>
    <property type="match status" value="1"/>
</dbReference>
<reference evidence="8" key="1">
    <citation type="submission" date="2016-10" db="EMBL/GenBank/DDBJ databases">
        <authorList>
            <person name="Varghese N."/>
            <person name="Submissions S."/>
        </authorList>
    </citation>
    <scope>NUCLEOTIDE SEQUENCE [LARGE SCALE GENOMIC DNA]</scope>
    <source>
        <strain evidence="8">DSM 16108</strain>
    </source>
</reference>
<feature type="binding site" evidence="5">
    <location>
        <position position="110"/>
    </location>
    <ligand>
        <name>Mn(2+)</name>
        <dbReference type="ChEBI" id="CHEBI:29035"/>
        <label>2</label>
    </ligand>
</feature>
<keyword evidence="2 7" id="KW-0378">Hydrolase</keyword>
<sequence>MYTALSSNLIETIKDHEQTVVDYRRKLHEFPELSFQEVKTSQFIFDEMSALDNVEVTRPTKTSVLVKITGAKPGLKIGLRADIDALPIQEDRPDIPFASHVDGVMHACGHDGHTALLLTATKILSEHTDQLEGEIYSIFQHAEESHPGGAKEMVATGLFDDFDFIYGHHLVSSLNTGLIDVKTGACSGNSDRYEVMIYGKGGHAASPHETIDPVIIGAQIIDKFQTIISRKLDPLASGIISNTVFQAGDPNAKNIIPDSIILGGSVRTFDADVRALIETEMERVIRGTCDSYGATYDFNFRHGYASVINNAETTKLVEKISRDLYPEQIVSLPPFMGGEDFSAFSAIVPSTYLFIGSRNEDLGFDFPHHHPKFGLDENSFLTGITLFVSVAMNYSKIASK</sequence>
<dbReference type="PANTHER" id="PTHR11014">
    <property type="entry name" value="PEPTIDASE M20 FAMILY MEMBER"/>
    <property type="match status" value="1"/>
</dbReference>
<dbReference type="FunFam" id="3.30.70.360:FF:000001">
    <property type="entry name" value="N-acetyldiaminopimelate deacetylase"/>
    <property type="match status" value="1"/>
</dbReference>
<feature type="binding site" evidence="5">
    <location>
        <position position="169"/>
    </location>
    <ligand>
        <name>Mn(2+)</name>
        <dbReference type="ChEBI" id="CHEBI:29035"/>
        <label>2</label>
    </ligand>
</feature>
<dbReference type="Gene3D" id="3.40.630.10">
    <property type="entry name" value="Zn peptidases"/>
    <property type="match status" value="1"/>
</dbReference>
<dbReference type="EMBL" id="FOSJ01000007">
    <property type="protein sequence ID" value="SFK03568.1"/>
    <property type="molecule type" value="Genomic_DNA"/>
</dbReference>
<dbReference type="InterPro" id="IPR017439">
    <property type="entry name" value="Amidohydrolase"/>
</dbReference>
<evidence type="ECO:0000259" key="6">
    <source>
        <dbReference type="Pfam" id="PF07687"/>
    </source>
</evidence>
<dbReference type="InterPro" id="IPR011650">
    <property type="entry name" value="Peptidase_M20_dimer"/>
</dbReference>
<dbReference type="PIRSF" id="PIRSF005962">
    <property type="entry name" value="Pept_M20D_amidohydro"/>
    <property type="match status" value="1"/>
</dbReference>
<dbReference type="GO" id="GO:0046872">
    <property type="term" value="F:metal ion binding"/>
    <property type="evidence" value="ECO:0007669"/>
    <property type="project" value="UniProtKB-KW"/>
</dbReference>
<dbReference type="InterPro" id="IPR002933">
    <property type="entry name" value="Peptidase_M20"/>
</dbReference>
<dbReference type="GO" id="GO:0009085">
    <property type="term" value="P:lysine biosynthetic process"/>
    <property type="evidence" value="ECO:0007669"/>
    <property type="project" value="UniProtKB-KW"/>
</dbReference>
<dbReference type="GO" id="GO:0019877">
    <property type="term" value="P:diaminopimelate biosynthetic process"/>
    <property type="evidence" value="ECO:0007669"/>
    <property type="project" value="UniProtKB-KW"/>
</dbReference>
<dbReference type="SUPFAM" id="SSF53187">
    <property type="entry name" value="Zn-dependent exopeptidases"/>
    <property type="match status" value="1"/>
</dbReference>
<evidence type="ECO:0000256" key="1">
    <source>
        <dbReference type="ARBA" id="ARBA00022605"/>
    </source>
</evidence>
<dbReference type="NCBIfam" id="TIGR01891">
    <property type="entry name" value="amidohydrolases"/>
    <property type="match status" value="1"/>
</dbReference>